<dbReference type="GO" id="GO:0003677">
    <property type="term" value="F:DNA binding"/>
    <property type="evidence" value="ECO:0007669"/>
    <property type="project" value="TreeGrafter"/>
</dbReference>
<dbReference type="GO" id="GO:0006355">
    <property type="term" value="P:regulation of DNA-templated transcription"/>
    <property type="evidence" value="ECO:0007669"/>
    <property type="project" value="TreeGrafter"/>
</dbReference>
<dbReference type="Proteomes" id="UP000271098">
    <property type="component" value="Unassembled WGS sequence"/>
</dbReference>
<accession>A0A183ESU4</accession>
<dbReference type="PANTHER" id="PTHR46510">
    <property type="entry name" value="BROMODOMAIN ADJACENT TO ZINC FINGER DOMAIN PROTEIN 1A"/>
    <property type="match status" value="1"/>
</dbReference>
<dbReference type="PANTHER" id="PTHR46510:SF1">
    <property type="entry name" value="BROMODOMAIN ADJACENT TO ZINC FINGER DOMAIN PROTEIN 1A"/>
    <property type="match status" value="1"/>
</dbReference>
<dbReference type="EMBL" id="UYRT01099841">
    <property type="protein sequence ID" value="VDN42303.1"/>
    <property type="molecule type" value="Genomic_DNA"/>
</dbReference>
<comment type="subcellular location">
    <subcellularLocation>
        <location evidence="1">Nucleus</location>
    </subcellularLocation>
</comment>
<evidence type="ECO:0000313" key="4">
    <source>
        <dbReference type="Proteomes" id="UP000271098"/>
    </source>
</evidence>
<keyword evidence="4" id="KW-1185">Reference proteome</keyword>
<dbReference type="WBParaSite" id="GPUH_0002406501-mRNA-1">
    <property type="protein sequence ID" value="GPUH_0002406501-mRNA-1"/>
    <property type="gene ID" value="GPUH_0002406501"/>
</dbReference>
<evidence type="ECO:0000313" key="3">
    <source>
        <dbReference type="EMBL" id="VDN42303.1"/>
    </source>
</evidence>
<reference evidence="5" key="1">
    <citation type="submission" date="2016-06" db="UniProtKB">
        <authorList>
            <consortium name="WormBaseParasite"/>
        </authorList>
    </citation>
    <scope>IDENTIFICATION</scope>
</reference>
<dbReference type="Pfam" id="PF10537">
    <property type="entry name" value="WAC_Acf1_DNA_bd"/>
    <property type="match status" value="1"/>
</dbReference>
<organism evidence="5">
    <name type="scientific">Gongylonema pulchrum</name>
    <dbReference type="NCBI Taxonomy" id="637853"/>
    <lineage>
        <taxon>Eukaryota</taxon>
        <taxon>Metazoa</taxon>
        <taxon>Ecdysozoa</taxon>
        <taxon>Nematoda</taxon>
        <taxon>Chromadorea</taxon>
        <taxon>Rhabditida</taxon>
        <taxon>Spirurina</taxon>
        <taxon>Spiruromorpha</taxon>
        <taxon>Spiruroidea</taxon>
        <taxon>Gongylonematidae</taxon>
        <taxon>Gongylonema</taxon>
    </lineage>
</organism>
<dbReference type="GO" id="GO:0045740">
    <property type="term" value="P:positive regulation of DNA replication"/>
    <property type="evidence" value="ECO:0007669"/>
    <property type="project" value="TreeGrafter"/>
</dbReference>
<dbReference type="GO" id="GO:0000228">
    <property type="term" value="C:nuclear chromosome"/>
    <property type="evidence" value="ECO:0007669"/>
    <property type="project" value="TreeGrafter"/>
</dbReference>
<feature type="domain" description="WAC" evidence="2">
    <location>
        <begin position="1"/>
        <end position="64"/>
    </location>
</feature>
<sequence>MGYRFVLFQETLSTYPASFSTPILYLVHKLSCRGRIDDLVNDIYFFVKDHYLIGEQLTYTGGRKKRVKILKVTYSDVENDAEASASQCTDAAKKPAIFLKRGELLIPSAERYTYDISLLDKNNVETGEIRERVSHQQLL</sequence>
<proteinExistence type="predicted"/>
<evidence type="ECO:0000313" key="5">
    <source>
        <dbReference type="WBParaSite" id="GPUH_0002406501-mRNA-1"/>
    </source>
</evidence>
<dbReference type="GO" id="GO:0006338">
    <property type="term" value="P:chromatin remodeling"/>
    <property type="evidence" value="ECO:0007669"/>
    <property type="project" value="InterPro"/>
</dbReference>
<dbReference type="OrthoDB" id="332390at2759"/>
<evidence type="ECO:0000256" key="1">
    <source>
        <dbReference type="PROSITE-ProRule" id="PRU00475"/>
    </source>
</evidence>
<name>A0A183ESU4_9BILA</name>
<evidence type="ECO:0000259" key="2">
    <source>
        <dbReference type="PROSITE" id="PS51136"/>
    </source>
</evidence>
<dbReference type="InterPro" id="IPR013136">
    <property type="entry name" value="WSTF_Acf1_Cbp146"/>
</dbReference>
<reference evidence="3 4" key="2">
    <citation type="submission" date="2018-11" db="EMBL/GenBank/DDBJ databases">
        <authorList>
            <consortium name="Pathogen Informatics"/>
        </authorList>
    </citation>
    <scope>NUCLEOTIDE SEQUENCE [LARGE SCALE GENOMIC DNA]</scope>
</reference>
<dbReference type="InterPro" id="IPR047171">
    <property type="entry name" value="BAZ1A"/>
</dbReference>
<dbReference type="GO" id="GO:0031445">
    <property type="term" value="P:regulation of heterochromatin formation"/>
    <property type="evidence" value="ECO:0007669"/>
    <property type="project" value="TreeGrafter"/>
</dbReference>
<protein>
    <submittedName>
        <fullName evidence="5">WAC domain-containing protein</fullName>
    </submittedName>
</protein>
<keyword evidence="1" id="KW-0539">Nucleus</keyword>
<dbReference type="PROSITE" id="PS51136">
    <property type="entry name" value="WAC"/>
    <property type="match status" value="1"/>
</dbReference>
<dbReference type="AlphaFoldDB" id="A0A183ESU4"/>
<gene>
    <name evidence="3" type="ORF">GPUH_LOCUS24035</name>
</gene>
<dbReference type="GO" id="GO:0008623">
    <property type="term" value="C:CHRAC"/>
    <property type="evidence" value="ECO:0007669"/>
    <property type="project" value="TreeGrafter"/>
</dbReference>